<accession>A0A1I7HAV3</accession>
<evidence type="ECO:0000256" key="1">
    <source>
        <dbReference type="ARBA" id="ARBA00004442"/>
    </source>
</evidence>
<keyword evidence="3" id="KW-0813">Transport</keyword>
<reference evidence="9 10" key="1">
    <citation type="submission" date="2016-10" db="EMBL/GenBank/DDBJ databases">
        <authorList>
            <person name="de Groot N.N."/>
        </authorList>
    </citation>
    <scope>NUCLEOTIDE SEQUENCE [LARGE SCALE GENOMIC DNA]</scope>
    <source>
        <strain evidence="9 10">CGMCC 1.12333</strain>
    </source>
</reference>
<proteinExistence type="inferred from homology"/>
<sequence length="443" mass="50562">MRNTAIKKTFFLLFLLYMPFAMAQEKDSIAISLEDAWQKAATFSKELKEQHLQTEIGEEHIKDAKSQKLPSIDFDASYGKLANVPVFVNGITNDAEYIHLDDHSIYEASASAYFNIYAGGATKTAIKTAETKEDFLIHIEEETEDQLHFEVIQTYLDLQRYYEFKDLIKQNIKQNKERVRLIQQLFDNGVVLKSDVLRAKLQLSKQQTQLVTMQNNIVLATQSLNILMGNEDDLPIVPADTIQLGSIGIDKAYENYVTETLTKSPLEKMADNQIELSELKTDALKADKRPKIGLFGNYAYSYPQIKLYPYAESPYLLGIAGVKLSYDLSALYHDKHKEKAAEIAVEQQKVAKANIEDQLRKKVKQAYSRFNEDLVKVNVAEENIQSAKENYRIVDQTYFNQLSLLTDLIDADTQLLQARFELVNNQIAAKLHYYQLLKISGAL</sequence>
<dbReference type="AlphaFoldDB" id="A0A1I7HAV3"/>
<gene>
    <name evidence="9" type="ORF">SAMN05216480_10858</name>
</gene>
<dbReference type="PANTHER" id="PTHR30026">
    <property type="entry name" value="OUTER MEMBRANE PROTEIN TOLC"/>
    <property type="match status" value="1"/>
</dbReference>
<protein>
    <submittedName>
        <fullName evidence="9">Outer membrane protein TolC</fullName>
    </submittedName>
</protein>
<evidence type="ECO:0000256" key="8">
    <source>
        <dbReference type="SAM" id="SignalP"/>
    </source>
</evidence>
<keyword evidence="8" id="KW-0732">Signal</keyword>
<dbReference type="Pfam" id="PF02321">
    <property type="entry name" value="OEP"/>
    <property type="match status" value="1"/>
</dbReference>
<name>A0A1I7HAV3_9FLAO</name>
<keyword evidence="7" id="KW-0998">Cell outer membrane</keyword>
<comment type="subcellular location">
    <subcellularLocation>
        <location evidence="1">Cell outer membrane</location>
    </subcellularLocation>
</comment>
<evidence type="ECO:0000256" key="5">
    <source>
        <dbReference type="ARBA" id="ARBA00022692"/>
    </source>
</evidence>
<dbReference type="Gene3D" id="1.20.1600.10">
    <property type="entry name" value="Outer membrane efflux proteins (OEP)"/>
    <property type="match status" value="1"/>
</dbReference>
<keyword evidence="6" id="KW-0472">Membrane</keyword>
<evidence type="ECO:0000313" key="10">
    <source>
        <dbReference type="Proteomes" id="UP000199138"/>
    </source>
</evidence>
<feature type="signal peptide" evidence="8">
    <location>
        <begin position="1"/>
        <end position="23"/>
    </location>
</feature>
<evidence type="ECO:0000256" key="7">
    <source>
        <dbReference type="ARBA" id="ARBA00023237"/>
    </source>
</evidence>
<dbReference type="EMBL" id="FPBK01000008">
    <property type="protein sequence ID" value="SFU57850.1"/>
    <property type="molecule type" value="Genomic_DNA"/>
</dbReference>
<dbReference type="GO" id="GO:1990281">
    <property type="term" value="C:efflux pump complex"/>
    <property type="evidence" value="ECO:0007669"/>
    <property type="project" value="TreeGrafter"/>
</dbReference>
<evidence type="ECO:0000256" key="6">
    <source>
        <dbReference type="ARBA" id="ARBA00023136"/>
    </source>
</evidence>
<keyword evidence="5" id="KW-0812">Transmembrane</keyword>
<dbReference type="STRING" id="1224947.SAMN05216480_10858"/>
<organism evidence="9 10">
    <name type="scientific">Pustulibacterium marinum</name>
    <dbReference type="NCBI Taxonomy" id="1224947"/>
    <lineage>
        <taxon>Bacteria</taxon>
        <taxon>Pseudomonadati</taxon>
        <taxon>Bacteroidota</taxon>
        <taxon>Flavobacteriia</taxon>
        <taxon>Flavobacteriales</taxon>
        <taxon>Flavobacteriaceae</taxon>
        <taxon>Pustulibacterium</taxon>
    </lineage>
</organism>
<comment type="similarity">
    <text evidence="2">Belongs to the outer membrane factor (OMF) (TC 1.B.17) family.</text>
</comment>
<evidence type="ECO:0000256" key="3">
    <source>
        <dbReference type="ARBA" id="ARBA00022448"/>
    </source>
</evidence>
<evidence type="ECO:0000256" key="2">
    <source>
        <dbReference type="ARBA" id="ARBA00007613"/>
    </source>
</evidence>
<dbReference type="InterPro" id="IPR003423">
    <property type="entry name" value="OMP_efflux"/>
</dbReference>
<dbReference type="Proteomes" id="UP000199138">
    <property type="component" value="Unassembled WGS sequence"/>
</dbReference>
<feature type="chain" id="PRO_5011499666" evidence="8">
    <location>
        <begin position="24"/>
        <end position="443"/>
    </location>
</feature>
<dbReference type="GO" id="GO:0015288">
    <property type="term" value="F:porin activity"/>
    <property type="evidence" value="ECO:0007669"/>
    <property type="project" value="TreeGrafter"/>
</dbReference>
<dbReference type="PANTHER" id="PTHR30026:SF20">
    <property type="entry name" value="OUTER MEMBRANE PROTEIN TOLC"/>
    <property type="match status" value="1"/>
</dbReference>
<dbReference type="GO" id="GO:0015562">
    <property type="term" value="F:efflux transmembrane transporter activity"/>
    <property type="evidence" value="ECO:0007669"/>
    <property type="project" value="InterPro"/>
</dbReference>
<evidence type="ECO:0000256" key="4">
    <source>
        <dbReference type="ARBA" id="ARBA00022452"/>
    </source>
</evidence>
<dbReference type="RefSeq" id="WP_245766576.1">
    <property type="nucleotide sequence ID" value="NZ_FPBK01000008.1"/>
</dbReference>
<dbReference type="GO" id="GO:0009279">
    <property type="term" value="C:cell outer membrane"/>
    <property type="evidence" value="ECO:0007669"/>
    <property type="project" value="UniProtKB-SubCell"/>
</dbReference>
<dbReference type="InterPro" id="IPR051906">
    <property type="entry name" value="TolC-like"/>
</dbReference>
<evidence type="ECO:0000313" key="9">
    <source>
        <dbReference type="EMBL" id="SFU57850.1"/>
    </source>
</evidence>
<keyword evidence="4" id="KW-1134">Transmembrane beta strand</keyword>
<keyword evidence="10" id="KW-1185">Reference proteome</keyword>
<dbReference type="SUPFAM" id="SSF56954">
    <property type="entry name" value="Outer membrane efflux proteins (OEP)"/>
    <property type="match status" value="1"/>
</dbReference>